<reference evidence="3" key="1">
    <citation type="submission" date="2016-10" db="EMBL/GenBank/DDBJ databases">
        <authorList>
            <person name="Varghese N."/>
            <person name="Submissions S."/>
        </authorList>
    </citation>
    <scope>NUCLEOTIDE SEQUENCE [LARGE SCALE GENOMIC DNA]</scope>
    <source>
        <strain evidence="3">DSM 17101</strain>
    </source>
</reference>
<keyword evidence="3" id="KW-1185">Reference proteome</keyword>
<keyword evidence="1" id="KW-0812">Transmembrane</keyword>
<dbReference type="EMBL" id="FNJL01000030">
    <property type="protein sequence ID" value="SDP83858.1"/>
    <property type="molecule type" value="Genomic_DNA"/>
</dbReference>
<keyword evidence="1" id="KW-1133">Transmembrane helix</keyword>
<protein>
    <submittedName>
        <fullName evidence="2">Uncharacterized protein</fullName>
    </submittedName>
</protein>
<evidence type="ECO:0000313" key="2">
    <source>
        <dbReference type="EMBL" id="SDP83858.1"/>
    </source>
</evidence>
<dbReference type="Proteomes" id="UP000199317">
    <property type="component" value="Unassembled WGS sequence"/>
</dbReference>
<organism evidence="2 3">
    <name type="scientific">Paracidovorax cattleyae</name>
    <dbReference type="NCBI Taxonomy" id="80868"/>
    <lineage>
        <taxon>Bacteria</taxon>
        <taxon>Pseudomonadati</taxon>
        <taxon>Pseudomonadota</taxon>
        <taxon>Betaproteobacteria</taxon>
        <taxon>Burkholderiales</taxon>
        <taxon>Comamonadaceae</taxon>
        <taxon>Paracidovorax</taxon>
    </lineage>
</organism>
<gene>
    <name evidence="2" type="ORF">SAMN04489708_13053</name>
</gene>
<sequence length="46" mass="5084">MSTPDVPALCQAGMAILALFMPLAIAWGIVRWSMRRPGRRIQGQTD</sequence>
<feature type="transmembrane region" description="Helical" evidence="1">
    <location>
        <begin position="6"/>
        <end position="30"/>
    </location>
</feature>
<dbReference type="AlphaFoldDB" id="A0A1H0W009"/>
<name>A0A1H0W009_9BURK</name>
<evidence type="ECO:0000313" key="3">
    <source>
        <dbReference type="Proteomes" id="UP000199317"/>
    </source>
</evidence>
<keyword evidence="1" id="KW-0472">Membrane</keyword>
<evidence type="ECO:0000256" key="1">
    <source>
        <dbReference type="SAM" id="Phobius"/>
    </source>
</evidence>
<proteinExistence type="predicted"/>
<dbReference type="RefSeq" id="WP_167361309.1">
    <property type="nucleotide sequence ID" value="NZ_CP028290.1"/>
</dbReference>
<accession>A0A1H0W009</accession>